<dbReference type="AlphaFoldDB" id="L1KX73"/>
<feature type="transmembrane region" description="Helical" evidence="9">
    <location>
        <begin position="307"/>
        <end position="325"/>
    </location>
</feature>
<evidence type="ECO:0000256" key="9">
    <source>
        <dbReference type="SAM" id="Phobius"/>
    </source>
</evidence>
<feature type="region of interest" description="Disordered" evidence="8">
    <location>
        <begin position="48"/>
        <end position="73"/>
    </location>
</feature>
<name>L1KX73_9ACTN</name>
<evidence type="ECO:0000256" key="7">
    <source>
        <dbReference type="ARBA" id="ARBA00023136"/>
    </source>
</evidence>
<protein>
    <submittedName>
        <fullName evidence="10">Putative membrane protein</fullName>
    </submittedName>
</protein>
<dbReference type="Proteomes" id="UP000010411">
    <property type="component" value="Unassembled WGS sequence"/>
</dbReference>
<dbReference type="PATRIC" id="fig|698759.3.peg.4407"/>
<evidence type="ECO:0000256" key="5">
    <source>
        <dbReference type="ARBA" id="ARBA00022692"/>
    </source>
</evidence>
<keyword evidence="11" id="KW-1185">Reference proteome</keyword>
<dbReference type="InterPro" id="IPR002549">
    <property type="entry name" value="AI-2E-like"/>
</dbReference>
<keyword evidence="4" id="KW-1003">Cell membrane</keyword>
<comment type="subcellular location">
    <subcellularLocation>
        <location evidence="1">Cell membrane</location>
        <topology evidence="1">Multi-pass membrane protein</topology>
    </subcellularLocation>
</comment>
<feature type="transmembrane region" description="Helical" evidence="9">
    <location>
        <begin position="219"/>
        <end position="241"/>
    </location>
</feature>
<feature type="compositionally biased region" description="Basic and acidic residues" evidence="8">
    <location>
        <begin position="467"/>
        <end position="499"/>
    </location>
</feature>
<sequence>MFRPKTAERPHASAGSRRLPGCEIQGRRPVVGAVGETWFVATDETAQVEHQASPSDTTPPSRPPAGPGAASSARMPRWLPRALVLALSLVAVFQLGSWAFHQLIGLLINILIAFFLALAIEPAVSWMASKGLRRGFATFLVFLITLIGAAGFVTLLGSMLAGQIIKMVEDFPAYLDSVISWINTTFHTELRRVDIQEGLLRSDWLQRYVQNSATGVLDVSAQVLGGLFQLLTIGLFSFYFAADGPRLRRALCSVLPPAKQAEVLRAWEIAVDKTGGYLYSRGLMALISGIAHYILLEYLNVPYAPALAVWVGLVSQFIPTIGTYLAGALPMLIAFTVNPWYALWVLVFVVIYQQFENYMLQPKLTAKTVDIHPAVAFGSVIAGTALLGAVGALIAIPAIATLQAFLGAYVKRYDVTDDPRVHGHRRRGSGNIRARLRRHPHGGEEAEEGEAGEDVLARVRHRLGALERKWGAKRSADDSTKRDGATPRPAKAPEEDAGREGGTGPEESAGPEDGAGAEGGAGPEDTGR</sequence>
<feature type="transmembrane region" description="Helical" evidence="9">
    <location>
        <begin position="332"/>
        <end position="355"/>
    </location>
</feature>
<keyword evidence="5 9" id="KW-0812">Transmembrane</keyword>
<comment type="caution">
    <text evidence="10">The sequence shown here is derived from an EMBL/GenBank/DDBJ whole genome shotgun (WGS) entry which is preliminary data.</text>
</comment>
<comment type="similarity">
    <text evidence="2">Belongs to the autoinducer-2 exporter (AI-2E) (TC 2.A.86) family.</text>
</comment>
<evidence type="ECO:0000256" key="1">
    <source>
        <dbReference type="ARBA" id="ARBA00004651"/>
    </source>
</evidence>
<proteinExistence type="inferred from homology"/>
<dbReference type="GO" id="GO:0005886">
    <property type="term" value="C:plasma membrane"/>
    <property type="evidence" value="ECO:0007669"/>
    <property type="project" value="UniProtKB-SubCell"/>
</dbReference>
<feature type="transmembrane region" description="Helical" evidence="9">
    <location>
        <begin position="82"/>
        <end position="100"/>
    </location>
</feature>
<dbReference type="EMBL" id="AEJC01000328">
    <property type="protein sequence ID" value="EKX64948.1"/>
    <property type="molecule type" value="Genomic_DNA"/>
</dbReference>
<dbReference type="GO" id="GO:0055085">
    <property type="term" value="P:transmembrane transport"/>
    <property type="evidence" value="ECO:0007669"/>
    <property type="project" value="TreeGrafter"/>
</dbReference>
<keyword evidence="3" id="KW-0813">Transport</keyword>
<evidence type="ECO:0000313" key="11">
    <source>
        <dbReference type="Proteomes" id="UP000010411"/>
    </source>
</evidence>
<feature type="region of interest" description="Disordered" evidence="8">
    <location>
        <begin position="419"/>
        <end position="453"/>
    </location>
</feature>
<evidence type="ECO:0000256" key="3">
    <source>
        <dbReference type="ARBA" id="ARBA00022448"/>
    </source>
</evidence>
<evidence type="ECO:0000313" key="10">
    <source>
        <dbReference type="EMBL" id="EKX64948.1"/>
    </source>
</evidence>
<accession>L1KX73</accession>
<dbReference type="PANTHER" id="PTHR21716">
    <property type="entry name" value="TRANSMEMBRANE PROTEIN"/>
    <property type="match status" value="1"/>
</dbReference>
<dbReference type="Pfam" id="PF01594">
    <property type="entry name" value="AI-2E_transport"/>
    <property type="match status" value="1"/>
</dbReference>
<feature type="transmembrane region" description="Helical" evidence="9">
    <location>
        <begin position="106"/>
        <end position="124"/>
    </location>
</feature>
<feature type="transmembrane region" description="Helical" evidence="9">
    <location>
        <begin position="136"/>
        <end position="165"/>
    </location>
</feature>
<feature type="region of interest" description="Disordered" evidence="8">
    <location>
        <begin position="1"/>
        <end position="21"/>
    </location>
</feature>
<feature type="region of interest" description="Disordered" evidence="8">
    <location>
        <begin position="467"/>
        <end position="528"/>
    </location>
</feature>
<feature type="transmembrane region" description="Helical" evidence="9">
    <location>
        <begin position="375"/>
        <end position="402"/>
    </location>
</feature>
<organism evidence="10 11">
    <name type="scientific">Streptomyces ipomoeae 91-03</name>
    <dbReference type="NCBI Taxonomy" id="698759"/>
    <lineage>
        <taxon>Bacteria</taxon>
        <taxon>Bacillati</taxon>
        <taxon>Actinomycetota</taxon>
        <taxon>Actinomycetes</taxon>
        <taxon>Kitasatosporales</taxon>
        <taxon>Streptomycetaceae</taxon>
        <taxon>Streptomyces</taxon>
    </lineage>
</organism>
<feature type="compositionally biased region" description="Basic residues" evidence="8">
    <location>
        <begin position="422"/>
        <end position="440"/>
    </location>
</feature>
<reference evidence="10 11" key="1">
    <citation type="submission" date="2012-11" db="EMBL/GenBank/DDBJ databases">
        <authorList>
            <person name="Huguet-Tapia J.C."/>
            <person name="Durkin A.S."/>
            <person name="Pettis G.S."/>
            <person name="Badger J.H."/>
        </authorList>
    </citation>
    <scope>NUCLEOTIDE SEQUENCE [LARGE SCALE GENOMIC DNA]</scope>
    <source>
        <strain evidence="10 11">91-03</strain>
    </source>
</reference>
<evidence type="ECO:0000256" key="6">
    <source>
        <dbReference type="ARBA" id="ARBA00022989"/>
    </source>
</evidence>
<evidence type="ECO:0000256" key="8">
    <source>
        <dbReference type="SAM" id="MobiDB-lite"/>
    </source>
</evidence>
<keyword evidence="6 9" id="KW-1133">Transmembrane helix</keyword>
<gene>
    <name evidence="10" type="ORF">STRIP9103_07273</name>
</gene>
<evidence type="ECO:0000256" key="2">
    <source>
        <dbReference type="ARBA" id="ARBA00009773"/>
    </source>
</evidence>
<feature type="compositionally biased region" description="Low complexity" evidence="8">
    <location>
        <begin position="505"/>
        <end position="514"/>
    </location>
</feature>
<keyword evidence="7 9" id="KW-0472">Membrane</keyword>
<evidence type="ECO:0000256" key="4">
    <source>
        <dbReference type="ARBA" id="ARBA00022475"/>
    </source>
</evidence>
<feature type="compositionally biased region" description="Basic and acidic residues" evidence="8">
    <location>
        <begin position="1"/>
        <end position="11"/>
    </location>
</feature>
<feature type="transmembrane region" description="Helical" evidence="9">
    <location>
        <begin position="278"/>
        <end position="295"/>
    </location>
</feature>
<dbReference type="PANTHER" id="PTHR21716:SF53">
    <property type="entry name" value="PERMEASE PERM-RELATED"/>
    <property type="match status" value="1"/>
</dbReference>